<comment type="similarity">
    <text evidence="2">Belongs to the concentrative nucleoside transporter (CNT) (TC 2.A.41) family.</text>
</comment>
<keyword evidence="3" id="KW-1003">Cell membrane</keyword>
<dbReference type="OrthoDB" id="9766455at2"/>
<dbReference type="Pfam" id="PF07670">
    <property type="entry name" value="Gate"/>
    <property type="match status" value="1"/>
</dbReference>
<organism evidence="11 12">
    <name type="scientific">Thermogutta terrifontis</name>
    <dbReference type="NCBI Taxonomy" id="1331910"/>
    <lineage>
        <taxon>Bacteria</taxon>
        <taxon>Pseudomonadati</taxon>
        <taxon>Planctomycetota</taxon>
        <taxon>Planctomycetia</taxon>
        <taxon>Pirellulales</taxon>
        <taxon>Thermoguttaceae</taxon>
        <taxon>Thermogutta</taxon>
    </lineage>
</organism>
<dbReference type="PANTHER" id="PTHR10590">
    <property type="entry name" value="SODIUM/NUCLEOSIDE COTRANSPORTER"/>
    <property type="match status" value="1"/>
</dbReference>
<feature type="domain" description="Nucleoside transporter/FeoB GTPase Gate" evidence="10">
    <location>
        <begin position="89"/>
        <end position="186"/>
    </location>
</feature>
<evidence type="ECO:0000313" key="12">
    <source>
        <dbReference type="Proteomes" id="UP000215086"/>
    </source>
</evidence>
<dbReference type="InterPro" id="IPR002668">
    <property type="entry name" value="CNT_N_dom"/>
</dbReference>
<dbReference type="Pfam" id="PF01773">
    <property type="entry name" value="Nucleos_tra2_N"/>
    <property type="match status" value="1"/>
</dbReference>
<feature type="transmembrane region" description="Helical" evidence="7">
    <location>
        <begin position="248"/>
        <end position="270"/>
    </location>
</feature>
<evidence type="ECO:0000259" key="9">
    <source>
        <dbReference type="Pfam" id="PF07662"/>
    </source>
</evidence>
<dbReference type="KEGG" id="ttf:THTE_2183"/>
<dbReference type="GO" id="GO:0005415">
    <property type="term" value="F:nucleoside:sodium symporter activity"/>
    <property type="evidence" value="ECO:0007669"/>
    <property type="project" value="TreeGrafter"/>
</dbReference>
<evidence type="ECO:0000256" key="6">
    <source>
        <dbReference type="ARBA" id="ARBA00023136"/>
    </source>
</evidence>
<evidence type="ECO:0000256" key="5">
    <source>
        <dbReference type="ARBA" id="ARBA00022989"/>
    </source>
</evidence>
<gene>
    <name evidence="11" type="ORF">THTE_2183</name>
</gene>
<reference evidence="11 12" key="1">
    <citation type="journal article" name="Front. Microbiol.">
        <title>Sugar Metabolism of the First Thermophilic Planctomycete Thermogutta terrifontis: Comparative Genomic and Transcriptomic Approaches.</title>
        <authorList>
            <person name="Elcheninov A.G."/>
            <person name="Menzel P."/>
            <person name="Gudbergsdottir S.R."/>
            <person name="Slesarev A.I."/>
            <person name="Kadnikov V.V."/>
            <person name="Krogh A."/>
            <person name="Bonch-Osmolovskaya E.A."/>
            <person name="Peng X."/>
            <person name="Kublanov I.V."/>
        </authorList>
    </citation>
    <scope>NUCLEOTIDE SEQUENCE [LARGE SCALE GENOMIC DNA]</scope>
    <source>
        <strain evidence="11 12">R1</strain>
    </source>
</reference>
<sequence length="399" mass="42910">MNRLIPVAGVLVILFVAWLFSENRRVMNWRLILSGLFLQWIIAFIFLRTDIGQGAFFASRLLIERLQYCVDQGTGFVFGPEAKHHQVAFVVLPLIIFVSSLTAILFHLGILQLLVKAMAKIMVWVMDVSGTESLAAAANVYVGMTEAPLVIRPYLESMTRSELMAMMSSGMATIAGTVMAAYVAMGVDAGHIVTASLISAPAALVVAKIMVPETEISPTKGVVRVEIPRQDTNILDAACRGASEGLTLTLNVAAMLIAFISLITFANWLLSLPGNVGGEPLSLERLTGYLFAPFAFLMGVDPKDVSTVATLLGKRLILNEFIAYQELTTLKQTLAPRSFTIATYALCGFANLGSIGVMIGGIGKLIPGRRSELAQLGFRSMIAGTLACYLTACVAAILI</sequence>
<dbReference type="EMBL" id="CP018477">
    <property type="protein sequence ID" value="ASV74785.1"/>
    <property type="molecule type" value="Genomic_DNA"/>
</dbReference>
<evidence type="ECO:0000256" key="2">
    <source>
        <dbReference type="ARBA" id="ARBA00009033"/>
    </source>
</evidence>
<keyword evidence="5 7" id="KW-1133">Transmembrane helix</keyword>
<evidence type="ECO:0000256" key="4">
    <source>
        <dbReference type="ARBA" id="ARBA00022692"/>
    </source>
</evidence>
<feature type="transmembrane region" description="Helical" evidence="7">
    <location>
        <begin position="29"/>
        <end position="47"/>
    </location>
</feature>
<dbReference type="InterPro" id="IPR008276">
    <property type="entry name" value="C_nuclsd_transpt"/>
</dbReference>
<proteinExistence type="inferred from homology"/>
<name>A0A286RFQ4_9BACT</name>
<feature type="transmembrane region" description="Helical" evidence="7">
    <location>
        <begin position="163"/>
        <end position="185"/>
    </location>
</feature>
<evidence type="ECO:0000259" key="10">
    <source>
        <dbReference type="Pfam" id="PF07670"/>
    </source>
</evidence>
<feature type="transmembrane region" description="Helical" evidence="7">
    <location>
        <begin position="121"/>
        <end position="142"/>
    </location>
</feature>
<evidence type="ECO:0000259" key="8">
    <source>
        <dbReference type="Pfam" id="PF01773"/>
    </source>
</evidence>
<evidence type="ECO:0000256" key="3">
    <source>
        <dbReference type="ARBA" id="ARBA00022475"/>
    </source>
</evidence>
<feature type="domain" description="Concentrative nucleoside transporter C-terminal" evidence="9">
    <location>
        <begin position="191"/>
        <end position="395"/>
    </location>
</feature>
<comment type="subcellular location">
    <subcellularLocation>
        <location evidence="1">Cell membrane</location>
        <topology evidence="1">Multi-pass membrane protein</topology>
    </subcellularLocation>
</comment>
<dbReference type="GO" id="GO:0005886">
    <property type="term" value="C:plasma membrane"/>
    <property type="evidence" value="ECO:0007669"/>
    <property type="project" value="UniProtKB-SubCell"/>
</dbReference>
<evidence type="ECO:0000256" key="1">
    <source>
        <dbReference type="ARBA" id="ARBA00004651"/>
    </source>
</evidence>
<evidence type="ECO:0000313" key="11">
    <source>
        <dbReference type="EMBL" id="ASV74785.1"/>
    </source>
</evidence>
<accession>A0A286RFQ4</accession>
<keyword evidence="12" id="KW-1185">Reference proteome</keyword>
<dbReference type="InterPro" id="IPR011642">
    <property type="entry name" value="Gate_dom"/>
</dbReference>
<feature type="domain" description="Concentrative nucleoside transporter N-terminal" evidence="8">
    <location>
        <begin position="8"/>
        <end position="80"/>
    </location>
</feature>
<dbReference type="AlphaFoldDB" id="A0A286RFQ4"/>
<dbReference type="RefSeq" id="WP_095415014.1">
    <property type="nucleotide sequence ID" value="NZ_CP018477.1"/>
</dbReference>
<feature type="transmembrane region" description="Helical" evidence="7">
    <location>
        <begin position="341"/>
        <end position="366"/>
    </location>
</feature>
<dbReference type="Pfam" id="PF07662">
    <property type="entry name" value="Nucleos_tra2_C"/>
    <property type="match status" value="1"/>
</dbReference>
<evidence type="ECO:0000256" key="7">
    <source>
        <dbReference type="SAM" id="Phobius"/>
    </source>
</evidence>
<feature type="transmembrane region" description="Helical" evidence="7">
    <location>
        <begin position="378"/>
        <end position="398"/>
    </location>
</feature>
<dbReference type="InterPro" id="IPR011657">
    <property type="entry name" value="CNT_C_dom"/>
</dbReference>
<protein>
    <submittedName>
        <fullName evidence="11">Nucleoside permease NupC</fullName>
    </submittedName>
</protein>
<keyword evidence="6 7" id="KW-0472">Membrane</keyword>
<feature type="transmembrane region" description="Helical" evidence="7">
    <location>
        <begin position="87"/>
        <end position="115"/>
    </location>
</feature>
<dbReference type="Proteomes" id="UP000215086">
    <property type="component" value="Chromosome"/>
</dbReference>
<keyword evidence="4 7" id="KW-0812">Transmembrane</keyword>
<dbReference type="PANTHER" id="PTHR10590:SF4">
    <property type="entry name" value="SOLUTE CARRIER FAMILY 28 MEMBER 3"/>
    <property type="match status" value="1"/>
</dbReference>